<feature type="domain" description="RRM" evidence="4">
    <location>
        <begin position="87"/>
        <end position="163"/>
    </location>
</feature>
<dbReference type="SUPFAM" id="SSF54928">
    <property type="entry name" value="RNA-binding domain, RBD"/>
    <property type="match status" value="2"/>
</dbReference>
<dbReference type="PROSITE" id="PS50102">
    <property type="entry name" value="RRM"/>
    <property type="match status" value="1"/>
</dbReference>
<dbReference type="EMBL" id="WBMZ01013119">
    <property type="protein sequence ID" value="NXY23436.1"/>
    <property type="molecule type" value="Genomic_DNA"/>
</dbReference>
<dbReference type="InterPro" id="IPR012677">
    <property type="entry name" value="Nucleotide-bd_a/b_plait_sf"/>
</dbReference>
<protein>
    <submittedName>
        <fullName evidence="5">TIA1 protein</fullName>
    </submittedName>
</protein>
<name>A0A852P879_9PASS</name>
<evidence type="ECO:0000256" key="2">
    <source>
        <dbReference type="PROSITE-ProRule" id="PRU00176"/>
    </source>
</evidence>
<sequence>GFVSPLGQDAENAIQQMGGQWLGGRQIRTNWATRKPPAPKSTYESSTKQLSYDEVVTQSSPSNCTVYCGGVTSGLTGTWPPPCPSLSPGHLGGLTLLSVLPAPEQLMRQTFSPFGQIMEIRVFPDKGYSFVRFSSHESAAHAIVSVNGTTIEGHVVKCYWGKETPDMVSPVQQSQLSYPPPYGQWGQWYGGAQLGQYVPNGWQVPTYGVYGQAWNQQGFGQSQSSAAWMGPGYGVQAAQGQNGAVVPPQPGFRVGFETP</sequence>
<accession>A0A852P879</accession>
<dbReference type="GO" id="GO:0003723">
    <property type="term" value="F:RNA binding"/>
    <property type="evidence" value="ECO:0007669"/>
    <property type="project" value="UniProtKB-UniRule"/>
</dbReference>
<evidence type="ECO:0000256" key="3">
    <source>
        <dbReference type="SAM" id="MobiDB-lite"/>
    </source>
</evidence>
<evidence type="ECO:0000313" key="5">
    <source>
        <dbReference type="EMBL" id="NXY23436.1"/>
    </source>
</evidence>
<dbReference type="SMART" id="SM00360">
    <property type="entry name" value="RRM"/>
    <property type="match status" value="1"/>
</dbReference>
<dbReference type="InterPro" id="IPR035979">
    <property type="entry name" value="RBD_domain_sf"/>
</dbReference>
<proteinExistence type="predicted"/>
<reference evidence="5" key="1">
    <citation type="submission" date="2020-02" db="EMBL/GenBank/DDBJ databases">
        <title>Bird 10,000 Genomes (B10K) Project - Family phase.</title>
        <authorList>
            <person name="Zhang G."/>
        </authorList>
    </citation>
    <scope>NUCLEOTIDE SEQUENCE</scope>
    <source>
        <strain evidence="5">B10K-DU-029-61</strain>
        <tissue evidence="5">Blood</tissue>
    </source>
</reference>
<dbReference type="AlphaFoldDB" id="A0A852P879"/>
<comment type="caution">
    <text evidence="5">The sequence shown here is derived from an EMBL/GenBank/DDBJ whole genome shotgun (WGS) entry which is preliminary data.</text>
</comment>
<dbReference type="Pfam" id="PF00076">
    <property type="entry name" value="RRM_1"/>
    <property type="match status" value="1"/>
</dbReference>
<dbReference type="OrthoDB" id="439808at2759"/>
<dbReference type="Gene3D" id="3.30.70.330">
    <property type="match status" value="1"/>
</dbReference>
<dbReference type="PANTHER" id="PTHR10352">
    <property type="entry name" value="EUKARYOTIC TRANSLATION INITIATION FACTOR 3 SUBUNIT G"/>
    <property type="match status" value="1"/>
</dbReference>
<dbReference type="InterPro" id="IPR000504">
    <property type="entry name" value="RRM_dom"/>
</dbReference>
<evidence type="ECO:0000256" key="1">
    <source>
        <dbReference type="ARBA" id="ARBA00022884"/>
    </source>
</evidence>
<feature type="non-terminal residue" evidence="5">
    <location>
        <position position="1"/>
    </location>
</feature>
<organism evidence="5 6">
    <name type="scientific">Atrichornis clamosus</name>
    <dbReference type="NCBI Taxonomy" id="449594"/>
    <lineage>
        <taxon>Eukaryota</taxon>
        <taxon>Metazoa</taxon>
        <taxon>Chordata</taxon>
        <taxon>Craniata</taxon>
        <taxon>Vertebrata</taxon>
        <taxon>Euteleostomi</taxon>
        <taxon>Archelosauria</taxon>
        <taxon>Archosauria</taxon>
        <taxon>Dinosauria</taxon>
        <taxon>Saurischia</taxon>
        <taxon>Theropoda</taxon>
        <taxon>Coelurosauria</taxon>
        <taxon>Aves</taxon>
        <taxon>Neognathae</taxon>
        <taxon>Neoaves</taxon>
        <taxon>Telluraves</taxon>
        <taxon>Australaves</taxon>
        <taxon>Passeriformes</taxon>
        <taxon>Menuridae</taxon>
        <taxon>Atrichornis</taxon>
    </lineage>
</organism>
<feature type="region of interest" description="Disordered" evidence="3">
    <location>
        <begin position="25"/>
        <end position="47"/>
    </location>
</feature>
<keyword evidence="6" id="KW-1185">Reference proteome</keyword>
<dbReference type="Proteomes" id="UP000658642">
    <property type="component" value="Unassembled WGS sequence"/>
</dbReference>
<evidence type="ECO:0000259" key="4">
    <source>
        <dbReference type="PROSITE" id="PS50102"/>
    </source>
</evidence>
<keyword evidence="1 2" id="KW-0694">RNA-binding</keyword>
<feature type="non-terminal residue" evidence="5">
    <location>
        <position position="259"/>
    </location>
</feature>
<evidence type="ECO:0000313" key="6">
    <source>
        <dbReference type="Proteomes" id="UP000658642"/>
    </source>
</evidence>
<gene>
    <name evidence="5" type="primary">Tia1</name>
    <name evidence="5" type="ORF">ATRCLA_R03630</name>
</gene>